<accession>A0A0R0HBW1</accession>
<keyword evidence="7" id="KW-0325">Glycoprotein</keyword>
<dbReference type="PANTHER" id="PTHR33021">
    <property type="entry name" value="BLUE COPPER PROTEIN"/>
    <property type="match status" value="1"/>
</dbReference>
<dbReference type="SUPFAM" id="SSF49503">
    <property type="entry name" value="Cupredoxins"/>
    <property type="match status" value="1"/>
</dbReference>
<reference evidence="14" key="3">
    <citation type="submission" date="2018-07" db="EMBL/GenBank/DDBJ databases">
        <title>WGS assembly of Glycine max.</title>
        <authorList>
            <person name="Schmutz J."/>
            <person name="Cannon S."/>
            <person name="Schlueter J."/>
            <person name="Ma J."/>
            <person name="Mitros T."/>
            <person name="Nelson W."/>
            <person name="Hyten D."/>
            <person name="Song Q."/>
            <person name="Thelen J."/>
            <person name="Cheng J."/>
            <person name="Xu D."/>
            <person name="Hellsten U."/>
            <person name="May G."/>
            <person name="Yu Y."/>
            <person name="Sakurai T."/>
            <person name="Umezawa T."/>
            <person name="Bhattacharyya M."/>
            <person name="Sandhu D."/>
            <person name="Valliyodan B."/>
            <person name="Lindquist E."/>
            <person name="Peto M."/>
            <person name="Grant D."/>
            <person name="Shu S."/>
            <person name="Goodstein D."/>
            <person name="Barry K."/>
            <person name="Futrell-Griggs M."/>
            <person name="Abernathy B."/>
            <person name="Du J."/>
            <person name="Tian Z."/>
            <person name="Zhu L."/>
            <person name="Gill N."/>
            <person name="Joshi T."/>
            <person name="Libault M."/>
            <person name="Sethuraman A."/>
            <person name="Zhang X."/>
            <person name="Shinozaki K."/>
            <person name="Nguyen H."/>
            <person name="Wing R."/>
            <person name="Cregan P."/>
            <person name="Specht J."/>
            <person name="Grimwood J."/>
            <person name="Rokhsar D."/>
            <person name="Stacey G."/>
            <person name="Shoemaker R."/>
            <person name="Jackson S."/>
        </authorList>
    </citation>
    <scope>NUCLEOTIDE SEQUENCE</scope>
    <source>
        <tissue evidence="14">Callus</tissue>
    </source>
</reference>
<evidence type="ECO:0000256" key="1">
    <source>
        <dbReference type="ARBA" id="ARBA00004609"/>
    </source>
</evidence>
<dbReference type="GO" id="GO:0005886">
    <property type="term" value="C:plasma membrane"/>
    <property type="evidence" value="ECO:0000318"/>
    <property type="project" value="GO_Central"/>
</dbReference>
<dbReference type="InterPro" id="IPR039391">
    <property type="entry name" value="Phytocyanin-like"/>
</dbReference>
<evidence type="ECO:0000259" key="13">
    <source>
        <dbReference type="PROSITE" id="PS51485"/>
    </source>
</evidence>
<evidence type="ECO:0000256" key="9">
    <source>
        <dbReference type="ARBA" id="ARBA00035011"/>
    </source>
</evidence>
<feature type="compositionally biased region" description="Pro residues" evidence="10">
    <location>
        <begin position="150"/>
        <end position="167"/>
    </location>
</feature>
<proteinExistence type="inferred from homology"/>
<feature type="signal peptide" evidence="12">
    <location>
        <begin position="1"/>
        <end position="25"/>
    </location>
</feature>
<dbReference type="PaxDb" id="3847-GLYMA13G43190.2"/>
<sequence>MASRLFVLSTCVIIFMAATNTCVEASVQFKVGGSFGWHEPAGTNNTDQLYIQWAERNRFQVGDALDVLINAFVYAVFEYQNDSVLSVEKFDYMNCDASNPITAFDNGKSTFNLDRPGNFYFISGTDDHCKNGQKLLVDVMHPHTVLKSPPPISLPPEGFPPMAPPPSDDQSLEASSASVLLTFMFMSLFVTSVSVMLLAF</sequence>
<dbReference type="GO" id="GO:0009055">
    <property type="term" value="F:electron transfer activity"/>
    <property type="evidence" value="ECO:0007669"/>
    <property type="project" value="InterPro"/>
</dbReference>
<keyword evidence="8" id="KW-0449">Lipoprotein</keyword>
<dbReference type="Pfam" id="PF02298">
    <property type="entry name" value="Cu_bind_like"/>
    <property type="match status" value="1"/>
</dbReference>
<dbReference type="InterPro" id="IPR041846">
    <property type="entry name" value="ENL_dom"/>
</dbReference>
<evidence type="ECO:0000313" key="16">
    <source>
        <dbReference type="Proteomes" id="UP000008827"/>
    </source>
</evidence>
<evidence type="ECO:0000256" key="12">
    <source>
        <dbReference type="SAM" id="SignalP"/>
    </source>
</evidence>
<feature type="transmembrane region" description="Helical" evidence="11">
    <location>
        <begin position="179"/>
        <end position="199"/>
    </location>
</feature>
<keyword evidence="4 12" id="KW-0732">Signal</keyword>
<dbReference type="GO" id="GO:0098552">
    <property type="term" value="C:side of membrane"/>
    <property type="evidence" value="ECO:0007669"/>
    <property type="project" value="UniProtKB-KW"/>
</dbReference>
<feature type="domain" description="Phytocyanin" evidence="13">
    <location>
        <begin position="27"/>
        <end position="141"/>
    </location>
</feature>
<dbReference type="PROSITE" id="PS51485">
    <property type="entry name" value="PHYTOCYANIN"/>
    <property type="match status" value="1"/>
</dbReference>
<feature type="region of interest" description="Disordered" evidence="10">
    <location>
        <begin position="150"/>
        <end position="171"/>
    </location>
</feature>
<dbReference type="GeneID" id="100783893"/>
<dbReference type="InterPro" id="IPR003245">
    <property type="entry name" value="Phytocyanin_dom"/>
</dbReference>
<gene>
    <name evidence="15" type="primary">LOC100783893</name>
    <name evidence="14" type="ORF">GLYMA_13G355500</name>
</gene>
<dbReference type="EMBL" id="CM000846">
    <property type="protein sequence ID" value="KRH23412.1"/>
    <property type="molecule type" value="Genomic_DNA"/>
</dbReference>
<keyword evidence="16" id="KW-1185">Reference proteome</keyword>
<comment type="similarity">
    <text evidence="9">Belongs to the early nodulin-like (ENODL) family.</text>
</comment>
<dbReference type="Gene3D" id="2.60.40.420">
    <property type="entry name" value="Cupredoxins - blue copper proteins"/>
    <property type="match status" value="1"/>
</dbReference>
<reference evidence="14 15" key="1">
    <citation type="journal article" date="2010" name="Nature">
        <title>Genome sequence of the palaeopolyploid soybean.</title>
        <authorList>
            <person name="Schmutz J."/>
            <person name="Cannon S.B."/>
            <person name="Schlueter J."/>
            <person name="Ma J."/>
            <person name="Mitros T."/>
            <person name="Nelson W."/>
            <person name="Hyten D.L."/>
            <person name="Song Q."/>
            <person name="Thelen J.J."/>
            <person name="Cheng J."/>
            <person name="Xu D."/>
            <person name="Hellsten U."/>
            <person name="May G.D."/>
            <person name="Yu Y."/>
            <person name="Sakurai T."/>
            <person name="Umezawa T."/>
            <person name="Bhattacharyya M.K."/>
            <person name="Sandhu D."/>
            <person name="Valliyodan B."/>
            <person name="Lindquist E."/>
            <person name="Peto M."/>
            <person name="Grant D."/>
            <person name="Shu S."/>
            <person name="Goodstein D."/>
            <person name="Barry K."/>
            <person name="Futrell-Griggs M."/>
            <person name="Abernathy B."/>
            <person name="Du J."/>
            <person name="Tian Z."/>
            <person name="Zhu L."/>
            <person name="Gill N."/>
            <person name="Joshi T."/>
            <person name="Libault M."/>
            <person name="Sethuraman A."/>
            <person name="Zhang X.-C."/>
            <person name="Shinozaki K."/>
            <person name="Nguyen H.T."/>
            <person name="Wing R.A."/>
            <person name="Cregan P."/>
            <person name="Specht J."/>
            <person name="Grimwood J."/>
            <person name="Rokhsar D."/>
            <person name="Stacey G."/>
            <person name="Shoemaker R.C."/>
            <person name="Jackson S.A."/>
        </authorList>
    </citation>
    <scope>NUCLEOTIDE SEQUENCE [LARGE SCALE GENOMIC DNA]</scope>
    <source>
        <strain evidence="15">cv. Williams 82</strain>
        <tissue evidence="14">Callus</tissue>
    </source>
</reference>
<evidence type="ECO:0000313" key="15">
    <source>
        <dbReference type="EnsemblPlants" id="KRH23412"/>
    </source>
</evidence>
<protein>
    <recommendedName>
        <fullName evidence="13">Phytocyanin domain-containing protein</fullName>
    </recommendedName>
</protein>
<dbReference type="InterPro" id="IPR008972">
    <property type="entry name" value="Cupredoxin"/>
</dbReference>
<evidence type="ECO:0000256" key="10">
    <source>
        <dbReference type="SAM" id="MobiDB-lite"/>
    </source>
</evidence>
<keyword evidence="3" id="KW-0336">GPI-anchor</keyword>
<dbReference type="STRING" id="3847.A0A0R0HBW1"/>
<evidence type="ECO:0000256" key="7">
    <source>
        <dbReference type="ARBA" id="ARBA00023180"/>
    </source>
</evidence>
<keyword evidence="11" id="KW-1133">Transmembrane helix</keyword>
<dbReference type="Proteomes" id="UP000008827">
    <property type="component" value="Chromosome 13"/>
</dbReference>
<dbReference type="SMR" id="A0A0R0HBW1"/>
<dbReference type="FunFam" id="2.60.40.420:FF:000010">
    <property type="entry name" value="Early nodulin-like protein 1"/>
    <property type="match status" value="1"/>
</dbReference>
<organism evidence="14">
    <name type="scientific">Glycine max</name>
    <name type="common">Soybean</name>
    <name type="synonym">Glycine hispida</name>
    <dbReference type="NCBI Taxonomy" id="3847"/>
    <lineage>
        <taxon>Eukaryota</taxon>
        <taxon>Viridiplantae</taxon>
        <taxon>Streptophyta</taxon>
        <taxon>Embryophyta</taxon>
        <taxon>Tracheophyta</taxon>
        <taxon>Spermatophyta</taxon>
        <taxon>Magnoliopsida</taxon>
        <taxon>eudicotyledons</taxon>
        <taxon>Gunneridae</taxon>
        <taxon>Pentapetalae</taxon>
        <taxon>rosids</taxon>
        <taxon>fabids</taxon>
        <taxon>Fabales</taxon>
        <taxon>Fabaceae</taxon>
        <taxon>Papilionoideae</taxon>
        <taxon>50 kb inversion clade</taxon>
        <taxon>NPAAA clade</taxon>
        <taxon>indigoferoid/millettioid clade</taxon>
        <taxon>Phaseoleae</taxon>
        <taxon>Glycine</taxon>
        <taxon>Glycine subgen. Soja</taxon>
    </lineage>
</organism>
<evidence type="ECO:0000256" key="11">
    <source>
        <dbReference type="SAM" id="Phobius"/>
    </source>
</evidence>
<comment type="subcellular location">
    <subcellularLocation>
        <location evidence="1">Cell membrane</location>
        <topology evidence="1">Lipid-anchor</topology>
        <topology evidence="1">GPI-anchor</topology>
    </subcellularLocation>
</comment>
<dbReference type="CDD" id="cd11019">
    <property type="entry name" value="OsENODL1_like"/>
    <property type="match status" value="1"/>
</dbReference>
<keyword evidence="2" id="KW-1003">Cell membrane</keyword>
<keyword evidence="5 11" id="KW-0472">Membrane</keyword>
<dbReference type="RefSeq" id="XP_040864497.1">
    <property type="nucleotide sequence ID" value="XM_041008563.1"/>
</dbReference>
<feature type="chain" id="PRO_5014521537" description="Phytocyanin domain-containing protein" evidence="12">
    <location>
        <begin position="26"/>
        <end position="200"/>
    </location>
</feature>
<evidence type="ECO:0000256" key="2">
    <source>
        <dbReference type="ARBA" id="ARBA00022475"/>
    </source>
</evidence>
<dbReference type="PANTHER" id="PTHR33021:SF234">
    <property type="entry name" value="EARLY NODULIN-LIKE PROTEIN 7"/>
    <property type="match status" value="1"/>
</dbReference>
<reference evidence="15" key="2">
    <citation type="submission" date="2018-02" db="UniProtKB">
        <authorList>
            <consortium name="EnsemblPlants"/>
        </authorList>
    </citation>
    <scope>IDENTIFICATION</scope>
    <source>
        <strain evidence="15">Williams 82</strain>
    </source>
</reference>
<evidence type="ECO:0000256" key="4">
    <source>
        <dbReference type="ARBA" id="ARBA00022729"/>
    </source>
</evidence>
<name>A0A0R0HBW1_SOYBN</name>
<keyword evidence="11" id="KW-0812">Transmembrane</keyword>
<dbReference type="Gramene" id="KRH23412">
    <property type="protein sequence ID" value="KRH23412"/>
    <property type="gene ID" value="GLYMA_13G355500"/>
</dbReference>
<keyword evidence="6" id="KW-1015">Disulfide bond</keyword>
<evidence type="ECO:0000256" key="6">
    <source>
        <dbReference type="ARBA" id="ARBA00023157"/>
    </source>
</evidence>
<dbReference type="OMA" id="VFEYEND"/>
<evidence type="ECO:0000256" key="3">
    <source>
        <dbReference type="ARBA" id="ARBA00022622"/>
    </source>
</evidence>
<dbReference type="AlphaFoldDB" id="A0A0R0HBW1"/>
<dbReference type="EnsemblPlants" id="KRH23412">
    <property type="protein sequence ID" value="KRH23412"/>
    <property type="gene ID" value="GLYMA_13G355500"/>
</dbReference>
<evidence type="ECO:0000256" key="8">
    <source>
        <dbReference type="ARBA" id="ARBA00023288"/>
    </source>
</evidence>
<evidence type="ECO:0000313" key="14">
    <source>
        <dbReference type="EMBL" id="KRH23412.1"/>
    </source>
</evidence>
<evidence type="ECO:0000256" key="5">
    <source>
        <dbReference type="ARBA" id="ARBA00023136"/>
    </source>
</evidence>